<comment type="function">
    <text evidence="8">Catalyzes the conversion of 2 pyruvate molecules into acetolactate in the first common step of the biosynthetic pathway of the branched-amino acids such as leucine, isoleucine, and valine.</text>
</comment>
<dbReference type="FunFam" id="3.30.70.260:FF:000001">
    <property type="entry name" value="Acetolactate synthase, small subunit"/>
    <property type="match status" value="1"/>
</dbReference>
<keyword evidence="8 10" id="KW-0808">Transferase</keyword>
<comment type="pathway">
    <text evidence="2 8">Amino-acid biosynthesis; L-valine biosynthesis; L-valine from pyruvate: step 1/4.</text>
</comment>
<evidence type="ECO:0000256" key="3">
    <source>
        <dbReference type="ARBA" id="ARBA00006341"/>
    </source>
</evidence>
<comment type="caution">
    <text evidence="10">The sequence shown here is derived from an EMBL/GenBank/DDBJ whole genome shotgun (WGS) entry which is preliminary data.</text>
</comment>
<dbReference type="PANTHER" id="PTHR30239:SF0">
    <property type="entry name" value="ACETOLACTATE SYNTHASE SMALL SUBUNIT 1, CHLOROPLASTIC"/>
    <property type="match status" value="1"/>
</dbReference>
<evidence type="ECO:0000256" key="6">
    <source>
        <dbReference type="ARBA" id="ARBA00023304"/>
    </source>
</evidence>
<dbReference type="GO" id="GO:0009099">
    <property type="term" value="P:L-valine biosynthetic process"/>
    <property type="evidence" value="ECO:0007669"/>
    <property type="project" value="UniProtKB-UniRule"/>
</dbReference>
<dbReference type="EC" id="2.2.1.6" evidence="8"/>
<sequence>MKYTLSVLVENQPGVLSKVVSLFARRGYNIDSLAVGTTEDPTMSRMTIVGQGDDHILEQVEKQLNKVIPVIKVRSLGPDAVTAELLLVKVACDPATLGKVNQIAALMKAEVADVSKSMVTLKYAGEHERCETLLDLLRPYGIREIARTGVIALERG</sequence>
<dbReference type="InterPro" id="IPR054480">
    <property type="entry name" value="AHAS_small-like_ACT"/>
</dbReference>
<reference evidence="10" key="1">
    <citation type="journal article" date="2021" name="PeerJ">
        <title>Extensive microbial diversity within the chicken gut microbiome revealed by metagenomics and culture.</title>
        <authorList>
            <person name="Gilroy R."/>
            <person name="Ravi A."/>
            <person name="Getino M."/>
            <person name="Pursley I."/>
            <person name="Horton D.L."/>
            <person name="Alikhan N.F."/>
            <person name="Baker D."/>
            <person name="Gharbi K."/>
            <person name="Hall N."/>
            <person name="Watson M."/>
            <person name="Adriaenssens E.M."/>
            <person name="Foster-Nyarko E."/>
            <person name="Jarju S."/>
            <person name="Secka A."/>
            <person name="Antonio M."/>
            <person name="Oren A."/>
            <person name="Chaudhuri R.R."/>
            <person name="La Ragione R."/>
            <person name="Hildebrand F."/>
            <person name="Pallen M.J."/>
        </authorList>
    </citation>
    <scope>NUCLEOTIDE SEQUENCE</scope>
    <source>
        <strain evidence="10">ChiBcolR8-3208</strain>
    </source>
</reference>
<dbReference type="InterPro" id="IPR002912">
    <property type="entry name" value="ACT_dom"/>
</dbReference>
<dbReference type="PANTHER" id="PTHR30239">
    <property type="entry name" value="ACETOLACTATE SYNTHASE SMALL SUBUNIT"/>
    <property type="match status" value="1"/>
</dbReference>
<dbReference type="InterPro" id="IPR045865">
    <property type="entry name" value="ACT-like_dom_sf"/>
</dbReference>
<dbReference type="PROSITE" id="PS51671">
    <property type="entry name" value="ACT"/>
    <property type="match status" value="1"/>
</dbReference>
<evidence type="ECO:0000256" key="8">
    <source>
        <dbReference type="RuleBase" id="RU368092"/>
    </source>
</evidence>
<dbReference type="GO" id="GO:0009097">
    <property type="term" value="P:isoleucine biosynthetic process"/>
    <property type="evidence" value="ECO:0007669"/>
    <property type="project" value="UniProtKB-UniRule"/>
</dbReference>
<evidence type="ECO:0000256" key="1">
    <source>
        <dbReference type="ARBA" id="ARBA00004974"/>
    </source>
</evidence>
<dbReference type="NCBIfam" id="NF008864">
    <property type="entry name" value="PRK11895.1"/>
    <property type="match status" value="1"/>
</dbReference>
<dbReference type="GO" id="GO:0005829">
    <property type="term" value="C:cytosol"/>
    <property type="evidence" value="ECO:0007669"/>
    <property type="project" value="TreeGrafter"/>
</dbReference>
<comment type="subunit">
    <text evidence="4 8">Dimer of large and small chains.</text>
</comment>
<dbReference type="Proteomes" id="UP000824214">
    <property type="component" value="Unassembled WGS sequence"/>
</dbReference>
<keyword evidence="5 8" id="KW-0028">Amino-acid biosynthesis</keyword>
<dbReference type="Pfam" id="PF10369">
    <property type="entry name" value="ALS_ss_C"/>
    <property type="match status" value="1"/>
</dbReference>
<accession>A0A9D2LY79</accession>
<reference evidence="10" key="2">
    <citation type="submission" date="2021-04" db="EMBL/GenBank/DDBJ databases">
        <authorList>
            <person name="Gilroy R."/>
        </authorList>
    </citation>
    <scope>NUCLEOTIDE SEQUENCE</scope>
    <source>
        <strain evidence="10">ChiBcolR8-3208</strain>
    </source>
</reference>
<organism evidence="10 11">
    <name type="scientific">Candidatus Acutalibacter ornithocaccae</name>
    <dbReference type="NCBI Taxonomy" id="2838416"/>
    <lineage>
        <taxon>Bacteria</taxon>
        <taxon>Bacillati</taxon>
        <taxon>Bacillota</taxon>
        <taxon>Clostridia</taxon>
        <taxon>Eubacteriales</taxon>
        <taxon>Acutalibacteraceae</taxon>
        <taxon>Acutalibacter</taxon>
    </lineage>
</organism>
<evidence type="ECO:0000313" key="11">
    <source>
        <dbReference type="Proteomes" id="UP000824214"/>
    </source>
</evidence>
<dbReference type="SUPFAM" id="SSF55021">
    <property type="entry name" value="ACT-like"/>
    <property type="match status" value="2"/>
</dbReference>
<dbReference type="EMBL" id="DWXZ01000104">
    <property type="protein sequence ID" value="HJB37423.1"/>
    <property type="molecule type" value="Genomic_DNA"/>
</dbReference>
<comment type="pathway">
    <text evidence="1 8">Amino-acid biosynthesis; L-isoleucine biosynthesis; L-isoleucine from 2-oxobutanoate: step 1/4.</text>
</comment>
<proteinExistence type="inferred from homology"/>
<gene>
    <name evidence="10" type="primary">ilvN</name>
    <name evidence="10" type="ORF">H9942_05075</name>
</gene>
<dbReference type="GO" id="GO:0003984">
    <property type="term" value="F:acetolactate synthase activity"/>
    <property type="evidence" value="ECO:0007669"/>
    <property type="project" value="UniProtKB-UniRule"/>
</dbReference>
<dbReference type="GO" id="GO:1990610">
    <property type="term" value="F:acetolactate synthase regulator activity"/>
    <property type="evidence" value="ECO:0007669"/>
    <property type="project" value="UniProtKB-UniRule"/>
</dbReference>
<dbReference type="Gene3D" id="3.30.70.1150">
    <property type="entry name" value="ACT-like. Chain A, domain 2"/>
    <property type="match status" value="1"/>
</dbReference>
<dbReference type="InterPro" id="IPR027271">
    <property type="entry name" value="Acetolactate_synth/TF_NikR_C"/>
</dbReference>
<keyword evidence="6 8" id="KW-0100">Branched-chain amino acid biosynthesis</keyword>
<comment type="similarity">
    <text evidence="3 8">Belongs to the acetolactate synthase small subunit family.</text>
</comment>
<evidence type="ECO:0000256" key="5">
    <source>
        <dbReference type="ARBA" id="ARBA00022605"/>
    </source>
</evidence>
<feature type="domain" description="ACT" evidence="9">
    <location>
        <begin position="4"/>
        <end position="78"/>
    </location>
</feature>
<comment type="catalytic activity">
    <reaction evidence="7 8">
        <text>2 pyruvate + H(+) = (2S)-2-acetolactate + CO2</text>
        <dbReference type="Rhea" id="RHEA:25249"/>
        <dbReference type="ChEBI" id="CHEBI:15361"/>
        <dbReference type="ChEBI" id="CHEBI:15378"/>
        <dbReference type="ChEBI" id="CHEBI:16526"/>
        <dbReference type="ChEBI" id="CHEBI:58476"/>
        <dbReference type="EC" id="2.2.1.6"/>
    </reaction>
</comment>
<evidence type="ECO:0000256" key="4">
    <source>
        <dbReference type="ARBA" id="ARBA00011744"/>
    </source>
</evidence>
<protein>
    <recommendedName>
        <fullName evidence="8">Acetolactate synthase small subunit</fullName>
        <shortName evidence="8">AHAS</shortName>
        <shortName evidence="8">ALS</shortName>
        <ecNumber evidence="8">2.2.1.6</ecNumber>
    </recommendedName>
    <alternativeName>
        <fullName evidence="8">Acetohydroxy-acid synthase small subunit</fullName>
    </alternativeName>
</protein>
<evidence type="ECO:0000259" key="9">
    <source>
        <dbReference type="PROSITE" id="PS51671"/>
    </source>
</evidence>
<dbReference type="InterPro" id="IPR039557">
    <property type="entry name" value="AHAS_ACT"/>
</dbReference>
<name>A0A9D2LY79_9FIRM</name>
<evidence type="ECO:0000313" key="10">
    <source>
        <dbReference type="EMBL" id="HJB37423.1"/>
    </source>
</evidence>
<dbReference type="AlphaFoldDB" id="A0A9D2LY79"/>
<dbReference type="InterPro" id="IPR019455">
    <property type="entry name" value="Acetolactate_synth_ssu_C"/>
</dbReference>
<dbReference type="Pfam" id="PF22629">
    <property type="entry name" value="ACT_AHAS_ss"/>
    <property type="match status" value="1"/>
</dbReference>
<dbReference type="CDD" id="cd04878">
    <property type="entry name" value="ACT_AHAS"/>
    <property type="match status" value="1"/>
</dbReference>
<dbReference type="Gene3D" id="3.30.70.260">
    <property type="match status" value="1"/>
</dbReference>
<dbReference type="InterPro" id="IPR004789">
    <property type="entry name" value="Acetalactate_synth_ssu"/>
</dbReference>
<evidence type="ECO:0000256" key="7">
    <source>
        <dbReference type="ARBA" id="ARBA00048670"/>
    </source>
</evidence>
<dbReference type="NCBIfam" id="TIGR00119">
    <property type="entry name" value="acolac_sm"/>
    <property type="match status" value="1"/>
</dbReference>
<evidence type="ECO:0000256" key="2">
    <source>
        <dbReference type="ARBA" id="ARBA00005025"/>
    </source>
</evidence>